<sequence>MEEKIILKNNLRKYRDIKGYTQSELAKIVGVSRITISNIENCQFSPTAKLAYVLCLALDTTFEEMFYFD</sequence>
<dbReference type="RefSeq" id="WP_262070409.1">
    <property type="nucleotide sequence ID" value="NZ_JAMXOC010000047.1"/>
</dbReference>
<dbReference type="CDD" id="cd00093">
    <property type="entry name" value="HTH_XRE"/>
    <property type="match status" value="1"/>
</dbReference>
<keyword evidence="4" id="KW-1185">Reference proteome</keyword>
<dbReference type="SMART" id="SM00530">
    <property type="entry name" value="HTH_XRE"/>
    <property type="match status" value="1"/>
</dbReference>
<evidence type="ECO:0000259" key="2">
    <source>
        <dbReference type="PROSITE" id="PS50943"/>
    </source>
</evidence>
<evidence type="ECO:0000313" key="4">
    <source>
        <dbReference type="Proteomes" id="UP001523565"/>
    </source>
</evidence>
<dbReference type="PANTHER" id="PTHR46558">
    <property type="entry name" value="TRACRIPTIONAL REGULATORY PROTEIN-RELATED-RELATED"/>
    <property type="match status" value="1"/>
</dbReference>
<evidence type="ECO:0000313" key="3">
    <source>
        <dbReference type="EMBL" id="MCP1111551.1"/>
    </source>
</evidence>
<dbReference type="Proteomes" id="UP001523565">
    <property type="component" value="Unassembled WGS sequence"/>
</dbReference>
<feature type="domain" description="HTH cro/C1-type" evidence="2">
    <location>
        <begin position="11"/>
        <end position="65"/>
    </location>
</feature>
<dbReference type="Gene3D" id="1.10.260.40">
    <property type="entry name" value="lambda repressor-like DNA-binding domains"/>
    <property type="match status" value="1"/>
</dbReference>
<dbReference type="SUPFAM" id="SSF47413">
    <property type="entry name" value="lambda repressor-like DNA-binding domains"/>
    <property type="match status" value="1"/>
</dbReference>
<dbReference type="Pfam" id="PF01381">
    <property type="entry name" value="HTH_3"/>
    <property type="match status" value="1"/>
</dbReference>
<dbReference type="InterPro" id="IPR001387">
    <property type="entry name" value="Cro/C1-type_HTH"/>
</dbReference>
<proteinExistence type="predicted"/>
<dbReference type="InterPro" id="IPR010982">
    <property type="entry name" value="Lambda_DNA-bd_dom_sf"/>
</dbReference>
<protein>
    <submittedName>
        <fullName evidence="3">Helix-turn-helix transcriptional regulator</fullName>
    </submittedName>
</protein>
<dbReference type="PANTHER" id="PTHR46558:SF4">
    <property type="entry name" value="DNA-BIDING PHAGE PROTEIN"/>
    <property type="match status" value="1"/>
</dbReference>
<keyword evidence="1" id="KW-0238">DNA-binding</keyword>
<name>A0ABT1ELG8_9FIRM</name>
<dbReference type="PROSITE" id="PS50943">
    <property type="entry name" value="HTH_CROC1"/>
    <property type="match status" value="1"/>
</dbReference>
<gene>
    <name evidence="3" type="ORF">NK118_14980</name>
</gene>
<evidence type="ECO:0000256" key="1">
    <source>
        <dbReference type="ARBA" id="ARBA00023125"/>
    </source>
</evidence>
<accession>A0ABT1ELG8</accession>
<reference evidence="3 4" key="1">
    <citation type="journal article" date="2022" name="Genome Biol. Evol.">
        <title>Host diet, physiology and behaviors set the stage for Lachnospiraceae cladogenesis.</title>
        <authorList>
            <person name="Vera-Ponce De Leon A."/>
            <person name="Schneider M."/>
            <person name="Jahnes B.C."/>
            <person name="Sadowski V."/>
            <person name="Camuy-Velez L.A."/>
            <person name="Duan J."/>
            <person name="Sabree Z.L."/>
        </authorList>
    </citation>
    <scope>NUCLEOTIDE SEQUENCE [LARGE SCALE GENOMIC DNA]</scope>
    <source>
        <strain evidence="3 4">PAL227</strain>
    </source>
</reference>
<organism evidence="3 4">
    <name type="scientific">Ohessyouella blattaphilus</name>
    <dbReference type="NCBI Taxonomy" id="2949333"/>
    <lineage>
        <taxon>Bacteria</taxon>
        <taxon>Bacillati</taxon>
        <taxon>Bacillota</taxon>
        <taxon>Clostridia</taxon>
        <taxon>Lachnospirales</taxon>
        <taxon>Lachnospiraceae</taxon>
        <taxon>Ohessyouella</taxon>
    </lineage>
</organism>
<comment type="caution">
    <text evidence="3">The sequence shown here is derived from an EMBL/GenBank/DDBJ whole genome shotgun (WGS) entry which is preliminary data.</text>
</comment>
<dbReference type="EMBL" id="JAMZFV010000047">
    <property type="protein sequence ID" value="MCP1111551.1"/>
    <property type="molecule type" value="Genomic_DNA"/>
</dbReference>